<evidence type="ECO:0000256" key="9">
    <source>
        <dbReference type="HAMAP-Rule" id="MF_00106"/>
    </source>
</evidence>
<evidence type="ECO:0000256" key="7">
    <source>
        <dbReference type="ARBA" id="ARBA00023211"/>
    </source>
</evidence>
<dbReference type="EMBL" id="CP023004">
    <property type="protein sequence ID" value="AWI10246.1"/>
    <property type="molecule type" value="Genomic_DNA"/>
</dbReference>
<dbReference type="PIRSF" id="PIRSF016049">
    <property type="entry name" value="Man_dehyd"/>
    <property type="match status" value="1"/>
</dbReference>
<keyword evidence="11" id="KW-1185">Reference proteome</keyword>
<dbReference type="InterPro" id="IPR004628">
    <property type="entry name" value="Man_deHydtase"/>
</dbReference>
<evidence type="ECO:0000256" key="3">
    <source>
        <dbReference type="ARBA" id="ARBA00004892"/>
    </source>
</evidence>
<dbReference type="Pfam" id="PF03786">
    <property type="entry name" value="UxuA"/>
    <property type="match status" value="1"/>
</dbReference>
<dbReference type="GO" id="GO:0008927">
    <property type="term" value="F:mannonate dehydratase activity"/>
    <property type="evidence" value="ECO:0007669"/>
    <property type="project" value="UniProtKB-UniRule"/>
</dbReference>
<dbReference type="Gene3D" id="3.20.20.150">
    <property type="entry name" value="Divalent-metal-dependent TIM barrel enzymes"/>
    <property type="match status" value="1"/>
</dbReference>
<dbReference type="EC" id="4.2.1.8" evidence="5 9"/>
<organism evidence="10 11">
    <name type="scientific">Ereboglobus luteus</name>
    <dbReference type="NCBI Taxonomy" id="1796921"/>
    <lineage>
        <taxon>Bacteria</taxon>
        <taxon>Pseudomonadati</taxon>
        <taxon>Verrucomicrobiota</taxon>
        <taxon>Opitutia</taxon>
        <taxon>Opitutales</taxon>
        <taxon>Opitutaceae</taxon>
        <taxon>Ereboglobus</taxon>
    </lineage>
</organism>
<dbReference type="GO" id="GO:0030145">
    <property type="term" value="F:manganese ion binding"/>
    <property type="evidence" value="ECO:0007669"/>
    <property type="project" value="TreeGrafter"/>
</dbReference>
<dbReference type="RefSeq" id="WP_108826150.1">
    <property type="nucleotide sequence ID" value="NZ_CP023004.1"/>
</dbReference>
<comment type="catalytic activity">
    <reaction evidence="1 9">
        <text>D-mannonate = 2-dehydro-3-deoxy-D-gluconate + H2O</text>
        <dbReference type="Rhea" id="RHEA:20097"/>
        <dbReference type="ChEBI" id="CHEBI:15377"/>
        <dbReference type="ChEBI" id="CHEBI:17767"/>
        <dbReference type="ChEBI" id="CHEBI:57990"/>
        <dbReference type="EC" id="4.2.1.8"/>
    </reaction>
</comment>
<comment type="similarity">
    <text evidence="4 9">Belongs to the mannonate dehydratase family.</text>
</comment>
<comment type="function">
    <text evidence="2 9">Catalyzes the dehydration of D-mannonate.</text>
</comment>
<accession>A0A2U8E5Y6</accession>
<evidence type="ECO:0000256" key="4">
    <source>
        <dbReference type="ARBA" id="ARBA00007389"/>
    </source>
</evidence>
<dbReference type="UniPathway" id="UPA00246"/>
<evidence type="ECO:0000256" key="5">
    <source>
        <dbReference type="ARBA" id="ARBA00012927"/>
    </source>
</evidence>
<dbReference type="NCBIfam" id="NF003027">
    <property type="entry name" value="PRK03906.1"/>
    <property type="match status" value="1"/>
</dbReference>
<dbReference type="OrthoDB" id="9780250at2"/>
<name>A0A2U8E5Y6_9BACT</name>
<evidence type="ECO:0000256" key="2">
    <source>
        <dbReference type="ARBA" id="ARBA00002713"/>
    </source>
</evidence>
<evidence type="ECO:0000313" key="11">
    <source>
        <dbReference type="Proteomes" id="UP000244896"/>
    </source>
</evidence>
<evidence type="ECO:0000313" key="10">
    <source>
        <dbReference type="EMBL" id="AWI10246.1"/>
    </source>
</evidence>
<dbReference type="PANTHER" id="PTHR30387">
    <property type="entry name" value="MANNONATE DEHYDRATASE"/>
    <property type="match status" value="1"/>
</dbReference>
<comment type="cofactor">
    <cofactor evidence="9">
        <name>Fe(2+)</name>
        <dbReference type="ChEBI" id="CHEBI:29033"/>
    </cofactor>
    <cofactor evidence="9">
        <name>Mn(2+)</name>
        <dbReference type="ChEBI" id="CHEBI:29035"/>
    </cofactor>
</comment>
<dbReference type="SUPFAM" id="SSF51658">
    <property type="entry name" value="Xylose isomerase-like"/>
    <property type="match status" value="1"/>
</dbReference>
<dbReference type="KEGG" id="elut:CKA38_14185"/>
<evidence type="ECO:0000256" key="6">
    <source>
        <dbReference type="ARBA" id="ARBA00023004"/>
    </source>
</evidence>
<evidence type="ECO:0000256" key="8">
    <source>
        <dbReference type="ARBA" id="ARBA00023239"/>
    </source>
</evidence>
<dbReference type="GO" id="GO:0008198">
    <property type="term" value="F:ferrous iron binding"/>
    <property type="evidence" value="ECO:0007669"/>
    <property type="project" value="TreeGrafter"/>
</dbReference>
<reference evidence="10 11" key="1">
    <citation type="journal article" date="2018" name="Syst. Appl. Microbiol.">
        <title>Ereboglobus luteus gen. nov. sp. nov. from cockroach guts, and new insights into the oxygen relationship of the genera Opitutus and Didymococcus (Verrucomicrobia: Opitutaceae).</title>
        <authorList>
            <person name="Tegtmeier D."/>
            <person name="Belitz A."/>
            <person name="Radek R."/>
            <person name="Heimerl T."/>
            <person name="Brune A."/>
        </authorList>
    </citation>
    <scope>NUCLEOTIDE SEQUENCE [LARGE SCALE GENOMIC DNA]</scope>
    <source>
        <strain evidence="10 11">Ho45</strain>
    </source>
</reference>
<dbReference type="HAMAP" id="MF_00106">
    <property type="entry name" value="UxuA"/>
    <property type="match status" value="1"/>
</dbReference>
<dbReference type="InterPro" id="IPR036237">
    <property type="entry name" value="Xyl_isomerase-like_sf"/>
</dbReference>
<gene>
    <name evidence="9 10" type="primary">uxuA</name>
    <name evidence="10" type="ORF">CKA38_14185</name>
</gene>
<dbReference type="PANTHER" id="PTHR30387:SF2">
    <property type="entry name" value="MANNONATE DEHYDRATASE"/>
    <property type="match status" value="1"/>
</dbReference>
<protein>
    <recommendedName>
        <fullName evidence="5 9">Mannonate dehydratase</fullName>
        <ecNumber evidence="5 9">4.2.1.8</ecNumber>
    </recommendedName>
    <alternativeName>
        <fullName evidence="9">D-mannonate hydro-lyase</fullName>
    </alternativeName>
</protein>
<sequence>MTTNKPHYLEESFRWYGPKDSVSLAHIRQTGATNVFSSLHQIPYGELWHREPIHERKRMIETAGLRWGVVESVPVHEDIKTGRGENLERLFNNYRQTLRNLAAEGIHTVVYNFMPVLDWIRTDMRYVLHDGAECLRFDPVQLAAFDINVLERKDAEKDYTPDQVWSANAWWKSLDATARDNFVQGVIDVFPGCKWGLSVEDIRAMFARHAHLDAPMLRAHLARFLEEVIPTAEEVGVRMAIHPDDPPFPVLGLPRIVTSESDIEAILAMVNSPANGLCYCSGSLSALPANDVVKIARRFGPRIHVAHLRSTQRMSDGSFYEADHLGGSVNMPAVMRALLDEQDRRRAEGRPDDTIAFRPDHGHTMLDDLSKPTGITPGYSCIGRMRGLAELRGLMHGLRHAENPQ</sequence>
<dbReference type="GO" id="GO:0042840">
    <property type="term" value="P:D-glucuronate catabolic process"/>
    <property type="evidence" value="ECO:0007669"/>
    <property type="project" value="TreeGrafter"/>
</dbReference>
<keyword evidence="6 9" id="KW-0408">Iron</keyword>
<dbReference type="Proteomes" id="UP000244896">
    <property type="component" value="Chromosome"/>
</dbReference>
<keyword evidence="7 9" id="KW-0464">Manganese</keyword>
<evidence type="ECO:0000256" key="1">
    <source>
        <dbReference type="ARBA" id="ARBA00001794"/>
    </source>
</evidence>
<keyword evidence="8 9" id="KW-0456">Lyase</keyword>
<comment type="pathway">
    <text evidence="3 9">Carbohydrate metabolism; pentose and glucuronate interconversion.</text>
</comment>
<dbReference type="NCBIfam" id="TIGR00695">
    <property type="entry name" value="uxuA"/>
    <property type="match status" value="1"/>
</dbReference>
<dbReference type="AlphaFoldDB" id="A0A2U8E5Y6"/>
<proteinExistence type="inferred from homology"/>